<keyword evidence="3" id="KW-0479">Metal-binding</keyword>
<dbReference type="GO" id="GO:0005829">
    <property type="term" value="C:cytosol"/>
    <property type="evidence" value="ECO:0007669"/>
    <property type="project" value="TreeGrafter"/>
</dbReference>
<dbReference type="NCBIfam" id="TIGR01413">
    <property type="entry name" value="Dyp_perox_fam"/>
    <property type="match status" value="1"/>
</dbReference>
<evidence type="ECO:0000256" key="3">
    <source>
        <dbReference type="ARBA" id="ARBA00022723"/>
    </source>
</evidence>
<dbReference type="InterPro" id="IPR011008">
    <property type="entry name" value="Dimeric_a/b-barrel"/>
</dbReference>
<comment type="similarity">
    <text evidence="6">Belongs to the DyP-type peroxidase family.</text>
</comment>
<dbReference type="InterPro" id="IPR006314">
    <property type="entry name" value="Dyp_peroxidase"/>
</dbReference>
<dbReference type="InterPro" id="IPR049509">
    <property type="entry name" value="DyP_N"/>
</dbReference>
<name>A0A233RPW0_STRDA</name>
<gene>
    <name evidence="8" type="ORF">BEK98_45800</name>
</gene>
<evidence type="ECO:0000256" key="1">
    <source>
        <dbReference type="ARBA" id="ARBA00001970"/>
    </source>
</evidence>
<sequence length="443" mass="48764">MNDSAGRTVPTLEFEDIQGTLLRRRPDDYHGVYLLYRIDDAGAAKQSLRGILPMVTSAADWESPRPCTLNIAFTYSGLERLGVPAESLASFSPEFREGMAARKDVLGDTGANDPSNWVPPLGSRDVHIGVLIISQEAEALDEPRNEAGRLAGVSSIYQLDVNVPSTGREHFGFRDSIGGPHIRGSANPPLPGHDEIWPGEFILGYQDESGELPDAPVPDTLGRNGTYLAYRQLHSDVAAFRRYLREHARSPEDEELIAAKIIGRWRSGAPLALSPDTDDPELAADPMRNNDFLYYDDDPRGQCVPHGAHIRRVNPRDSLQDTVVAVNTHRLIRRGAAYGPVLPDGVLEDDGAERGIIFIFLGASLSRQFEFIQEVWMNDGDFVGLGTEKDPLTGNHDGTDSYTIPGKPVRRRLTGLPRFVTVRGGEYFYLPGMTAIQWLAALP</sequence>
<dbReference type="PROSITE" id="PS51404">
    <property type="entry name" value="DYP_PEROXIDASE"/>
    <property type="match status" value="1"/>
</dbReference>
<organism evidence="8 9">
    <name type="scientific">Streptomyces diastatochromogenes</name>
    <dbReference type="NCBI Taxonomy" id="42236"/>
    <lineage>
        <taxon>Bacteria</taxon>
        <taxon>Bacillati</taxon>
        <taxon>Actinomycetota</taxon>
        <taxon>Actinomycetes</taxon>
        <taxon>Kitasatosporales</taxon>
        <taxon>Streptomycetaceae</taxon>
        <taxon>Streptomyces</taxon>
    </lineage>
</organism>
<keyword evidence="2 8" id="KW-0575">Peroxidase</keyword>
<evidence type="ECO:0000256" key="4">
    <source>
        <dbReference type="ARBA" id="ARBA00023002"/>
    </source>
</evidence>
<dbReference type="EMBL" id="MCGQ01000128">
    <property type="protein sequence ID" value="OXY85392.1"/>
    <property type="molecule type" value="Genomic_DNA"/>
</dbReference>
<dbReference type="GO" id="GO:0020037">
    <property type="term" value="F:heme binding"/>
    <property type="evidence" value="ECO:0007669"/>
    <property type="project" value="InterPro"/>
</dbReference>
<dbReference type="AlphaFoldDB" id="A0A233RPW0"/>
<dbReference type="GO" id="GO:0004601">
    <property type="term" value="F:peroxidase activity"/>
    <property type="evidence" value="ECO:0007669"/>
    <property type="project" value="UniProtKB-KW"/>
</dbReference>
<dbReference type="Proteomes" id="UP000215483">
    <property type="component" value="Unassembled WGS sequence"/>
</dbReference>
<comment type="cofactor">
    <cofactor evidence="1">
        <name>heme b</name>
        <dbReference type="ChEBI" id="CHEBI:60344"/>
    </cofactor>
</comment>
<proteinExistence type="inferred from homology"/>
<dbReference type="PANTHER" id="PTHR30521">
    <property type="entry name" value="DEFERROCHELATASE/PEROXIDASE"/>
    <property type="match status" value="1"/>
</dbReference>
<evidence type="ECO:0000259" key="7">
    <source>
        <dbReference type="Pfam" id="PF21105"/>
    </source>
</evidence>
<evidence type="ECO:0000313" key="8">
    <source>
        <dbReference type="EMBL" id="OXY85392.1"/>
    </source>
</evidence>
<evidence type="ECO:0000256" key="6">
    <source>
        <dbReference type="ARBA" id="ARBA00025737"/>
    </source>
</evidence>
<keyword evidence="5" id="KW-0408">Iron</keyword>
<evidence type="ECO:0000256" key="2">
    <source>
        <dbReference type="ARBA" id="ARBA00022559"/>
    </source>
</evidence>
<dbReference type="SUPFAM" id="SSF54909">
    <property type="entry name" value="Dimeric alpha+beta barrel"/>
    <property type="match status" value="1"/>
</dbReference>
<dbReference type="OrthoDB" id="236246at2"/>
<reference evidence="8 9" key="1">
    <citation type="submission" date="2016-07" db="EMBL/GenBank/DDBJ databases">
        <title>Draft genome of Streptomyces diastatochromogenes.</title>
        <authorList>
            <person name="Podduturi R."/>
            <person name="Lukassen M.B."/>
            <person name="Clausen N."/>
            <person name="Nielsen J.L."/>
            <person name="Jorgensen N.O."/>
        </authorList>
    </citation>
    <scope>NUCLEOTIDE SEQUENCE [LARGE SCALE GENOMIC DNA]</scope>
    <source>
        <strain evidence="8 9">DSM 40608</strain>
    </source>
</reference>
<accession>A0A233RPW0</accession>
<feature type="domain" description="DyP dimeric alpha+beta barrel" evidence="7">
    <location>
        <begin position="16"/>
        <end position="146"/>
    </location>
</feature>
<dbReference type="RefSeq" id="WP_094222920.1">
    <property type="nucleotide sequence ID" value="NZ_MCGQ01000128.1"/>
</dbReference>
<keyword evidence="4" id="KW-0560">Oxidoreductase</keyword>
<dbReference type="Pfam" id="PF21105">
    <property type="entry name" value="DyP_N"/>
    <property type="match status" value="1"/>
</dbReference>
<dbReference type="PANTHER" id="PTHR30521:SF5">
    <property type="entry name" value="BLR4509 PROTEIN"/>
    <property type="match status" value="1"/>
</dbReference>
<evidence type="ECO:0000256" key="5">
    <source>
        <dbReference type="ARBA" id="ARBA00023004"/>
    </source>
</evidence>
<evidence type="ECO:0000313" key="9">
    <source>
        <dbReference type="Proteomes" id="UP000215483"/>
    </source>
</evidence>
<protein>
    <submittedName>
        <fullName evidence="8">Peroxidase</fullName>
    </submittedName>
</protein>
<comment type="caution">
    <text evidence="8">The sequence shown here is derived from an EMBL/GenBank/DDBJ whole genome shotgun (WGS) entry which is preliminary data.</text>
</comment>
<dbReference type="GO" id="GO:0046872">
    <property type="term" value="F:metal ion binding"/>
    <property type="evidence" value="ECO:0007669"/>
    <property type="project" value="UniProtKB-KW"/>
</dbReference>
<keyword evidence="9" id="KW-1185">Reference proteome</keyword>